<dbReference type="EMBL" id="JABBNT010000001">
    <property type="protein sequence ID" value="NMM43156.1"/>
    <property type="molecule type" value="Genomic_DNA"/>
</dbReference>
<evidence type="ECO:0000256" key="1">
    <source>
        <dbReference type="ARBA" id="ARBA00022801"/>
    </source>
</evidence>
<dbReference type="PANTHER" id="PTHR48081">
    <property type="entry name" value="AB HYDROLASE SUPERFAMILY PROTEIN C4A8.06C"/>
    <property type="match status" value="1"/>
</dbReference>
<evidence type="ECO:0000256" key="2">
    <source>
        <dbReference type="SAM" id="SignalP"/>
    </source>
</evidence>
<accession>A0A7Y0DYJ1</accession>
<sequence>MLKVRNSLTALALVLGTSAGVSVIAHADPILEAETEEFLADLAGAPPIYTLTPEAARDVLVSVQSGPVAAPAVDIEDRILAVGPTGSTKIRIYRPKGVDGVLPGVVYFHGAGWVMGDTVTHDRLVRDIADGAQAAVVFVDYERSPEHRFPTAIEQDYAVTAYVARNAAEFGIDPARIAVGGDSVGGNMAAVITLLAKERQGPDLAGQLLFYPVTDAGMDTGSYSEFANGPWLTKPAMAWFWDAYLTDEKKREHRYVSPLNASLDQLSGLPPAMVITAENDVLRDEGEAYAEKLSQAGVTVTATRYNETIHDFVMLNALSGTPATRAAIDQAAAFLNTVFETPVGN</sequence>
<feature type="signal peptide" evidence="2">
    <location>
        <begin position="1"/>
        <end position="27"/>
    </location>
</feature>
<name>A0A7Y0DYJ1_9PROT</name>
<protein>
    <submittedName>
        <fullName evidence="4">Alpha/beta hydrolase</fullName>
    </submittedName>
</protein>
<dbReference type="InterPro" id="IPR050300">
    <property type="entry name" value="GDXG_lipolytic_enzyme"/>
</dbReference>
<gene>
    <name evidence="4" type="ORF">HH303_01615</name>
</gene>
<evidence type="ECO:0000313" key="5">
    <source>
        <dbReference type="Proteomes" id="UP000539372"/>
    </source>
</evidence>
<keyword evidence="5" id="KW-1185">Reference proteome</keyword>
<dbReference type="AlphaFoldDB" id="A0A7Y0DYJ1"/>
<dbReference type="Proteomes" id="UP000539372">
    <property type="component" value="Unassembled WGS sequence"/>
</dbReference>
<dbReference type="InterPro" id="IPR013094">
    <property type="entry name" value="AB_hydrolase_3"/>
</dbReference>
<organism evidence="4 5">
    <name type="scientific">Pacificispira spongiicola</name>
    <dbReference type="NCBI Taxonomy" id="2729598"/>
    <lineage>
        <taxon>Bacteria</taxon>
        <taxon>Pseudomonadati</taxon>
        <taxon>Pseudomonadota</taxon>
        <taxon>Alphaproteobacteria</taxon>
        <taxon>Rhodospirillales</taxon>
        <taxon>Rhodospirillaceae</taxon>
        <taxon>Pacificispira</taxon>
    </lineage>
</organism>
<evidence type="ECO:0000313" key="4">
    <source>
        <dbReference type="EMBL" id="NMM43156.1"/>
    </source>
</evidence>
<dbReference type="SUPFAM" id="SSF53474">
    <property type="entry name" value="alpha/beta-Hydrolases"/>
    <property type="match status" value="1"/>
</dbReference>
<dbReference type="PANTHER" id="PTHR48081:SF8">
    <property type="entry name" value="ALPHA_BETA HYDROLASE FOLD-3 DOMAIN-CONTAINING PROTEIN-RELATED"/>
    <property type="match status" value="1"/>
</dbReference>
<dbReference type="Gene3D" id="3.40.50.1820">
    <property type="entry name" value="alpha/beta hydrolase"/>
    <property type="match status" value="1"/>
</dbReference>
<dbReference type="InterPro" id="IPR029058">
    <property type="entry name" value="AB_hydrolase_fold"/>
</dbReference>
<dbReference type="Pfam" id="PF07859">
    <property type="entry name" value="Abhydrolase_3"/>
    <property type="match status" value="1"/>
</dbReference>
<feature type="domain" description="Alpha/beta hydrolase fold-3" evidence="3">
    <location>
        <begin position="105"/>
        <end position="313"/>
    </location>
</feature>
<keyword evidence="2" id="KW-0732">Signal</keyword>
<proteinExistence type="predicted"/>
<dbReference type="GO" id="GO:0016787">
    <property type="term" value="F:hydrolase activity"/>
    <property type="evidence" value="ECO:0007669"/>
    <property type="project" value="UniProtKB-KW"/>
</dbReference>
<reference evidence="4 5" key="1">
    <citation type="submission" date="2020-04" db="EMBL/GenBank/DDBJ databases">
        <title>Rhodospirillaceae bacterium KN72 isolated from deep sea.</title>
        <authorList>
            <person name="Zhang D.-C."/>
        </authorList>
    </citation>
    <scope>NUCLEOTIDE SEQUENCE [LARGE SCALE GENOMIC DNA]</scope>
    <source>
        <strain evidence="4 5">KN72</strain>
    </source>
</reference>
<evidence type="ECO:0000259" key="3">
    <source>
        <dbReference type="Pfam" id="PF07859"/>
    </source>
</evidence>
<dbReference type="RefSeq" id="WP_169623455.1">
    <property type="nucleotide sequence ID" value="NZ_JABBNT010000001.1"/>
</dbReference>
<feature type="chain" id="PRO_5030711133" evidence="2">
    <location>
        <begin position="28"/>
        <end position="345"/>
    </location>
</feature>
<keyword evidence="1 4" id="KW-0378">Hydrolase</keyword>
<comment type="caution">
    <text evidence="4">The sequence shown here is derived from an EMBL/GenBank/DDBJ whole genome shotgun (WGS) entry which is preliminary data.</text>
</comment>